<protein>
    <submittedName>
        <fullName evidence="2">Uncharacterized protein</fullName>
    </submittedName>
</protein>
<reference evidence="2 3" key="1">
    <citation type="submission" date="2019-08" db="EMBL/GenBank/DDBJ databases">
        <title>Deep-cultivation of Planctomycetes and their phenomic and genomic characterization uncovers novel biology.</title>
        <authorList>
            <person name="Wiegand S."/>
            <person name="Jogler M."/>
            <person name="Boedeker C."/>
            <person name="Pinto D."/>
            <person name="Vollmers J."/>
            <person name="Rivas-Marin E."/>
            <person name="Kohn T."/>
            <person name="Peeters S.H."/>
            <person name="Heuer A."/>
            <person name="Rast P."/>
            <person name="Oberbeckmann S."/>
            <person name="Bunk B."/>
            <person name="Jeske O."/>
            <person name="Meyerdierks A."/>
            <person name="Storesund J.E."/>
            <person name="Kallscheuer N."/>
            <person name="Luecker S."/>
            <person name="Lage O.M."/>
            <person name="Pohl T."/>
            <person name="Merkel B.J."/>
            <person name="Hornburger P."/>
            <person name="Mueller R.-W."/>
            <person name="Bruemmer F."/>
            <person name="Labrenz M."/>
            <person name="Spormann A.M."/>
            <person name="Op den Camp H."/>
            <person name="Overmann J."/>
            <person name="Amann R."/>
            <person name="Jetten M.S.M."/>
            <person name="Mascher T."/>
            <person name="Medema M.H."/>
            <person name="Devos D.P."/>
            <person name="Kaster A.-K."/>
            <person name="Ovreas L."/>
            <person name="Rohde M."/>
            <person name="Galperin M.Y."/>
            <person name="Jogler C."/>
        </authorList>
    </citation>
    <scope>NUCLEOTIDE SEQUENCE [LARGE SCALE GENOMIC DNA]</scope>
    <source>
        <strain evidence="2 3">OJF2</strain>
    </source>
</reference>
<name>A0A5B9VYQ6_9BACT</name>
<evidence type="ECO:0000256" key="1">
    <source>
        <dbReference type="SAM" id="SignalP"/>
    </source>
</evidence>
<feature type="signal peptide" evidence="1">
    <location>
        <begin position="1"/>
        <end position="25"/>
    </location>
</feature>
<keyword evidence="1" id="KW-0732">Signal</keyword>
<proteinExistence type="predicted"/>
<sequence precursor="true">MRIARRIRAASAACVVFLGAAGPLATPAARAQSEPADAALRDRVLQLVERLGDPKAEARDEAQSRLTRLGAKALSLLPEPGSVQGDERRARLEKVRESLRQASADVGTGPSLVTIQARGIRLSEALQQVQKQTGNAITDLREQLGAEVTNPAFDLDLKGVPFFEALDRIARLGDVSINASTGDGSVGITAGSPSKAPLIKYVGPFRVAFKQFTEARDLQSGTAMANAQIDVSWEPRLRPMLLTLKSEALSVKDDRGRVVKPQTMMESNELALHPETPTAELNINLEAPDRSASRLASFHASADVMIPAGIKTFRFPSLAEENAGSTQGDVKVTLVRTEVDEQVWKVNVEVAYESGGPALESYRQGLLNNRIWLVKADGSKFEHNGGFSNTGAEGGKLGFEYLFTDVPGKPSDYQLVYETPSKVVTAPLEFEFNDVPLP</sequence>
<dbReference type="AlphaFoldDB" id="A0A5B9VYQ6"/>
<gene>
    <name evidence="2" type="ORF">OJF2_19750</name>
</gene>
<accession>A0A5B9VYQ6</accession>
<evidence type="ECO:0000313" key="2">
    <source>
        <dbReference type="EMBL" id="QEH33473.1"/>
    </source>
</evidence>
<organism evidence="2 3">
    <name type="scientific">Aquisphaera giovannonii</name>
    <dbReference type="NCBI Taxonomy" id="406548"/>
    <lineage>
        <taxon>Bacteria</taxon>
        <taxon>Pseudomonadati</taxon>
        <taxon>Planctomycetota</taxon>
        <taxon>Planctomycetia</taxon>
        <taxon>Isosphaerales</taxon>
        <taxon>Isosphaeraceae</taxon>
        <taxon>Aquisphaera</taxon>
    </lineage>
</organism>
<keyword evidence="3" id="KW-1185">Reference proteome</keyword>
<dbReference type="RefSeq" id="WP_148593367.1">
    <property type="nucleotide sequence ID" value="NZ_CP042997.1"/>
</dbReference>
<dbReference type="OrthoDB" id="250183at2"/>
<feature type="chain" id="PRO_5022822744" evidence="1">
    <location>
        <begin position="26"/>
        <end position="438"/>
    </location>
</feature>
<dbReference type="Proteomes" id="UP000324233">
    <property type="component" value="Chromosome"/>
</dbReference>
<evidence type="ECO:0000313" key="3">
    <source>
        <dbReference type="Proteomes" id="UP000324233"/>
    </source>
</evidence>
<dbReference type="EMBL" id="CP042997">
    <property type="protein sequence ID" value="QEH33473.1"/>
    <property type="molecule type" value="Genomic_DNA"/>
</dbReference>
<dbReference type="KEGG" id="agv:OJF2_19750"/>